<name>A0A561UPS1_9ACTN</name>
<reference evidence="3 4" key="1">
    <citation type="submission" date="2019-06" db="EMBL/GenBank/DDBJ databases">
        <title>Sequencing the genomes of 1000 actinobacteria strains.</title>
        <authorList>
            <person name="Klenk H.-P."/>
        </authorList>
    </citation>
    <scope>NUCLEOTIDE SEQUENCE [LARGE SCALE GENOMIC DNA]</scope>
    <source>
        <strain evidence="3 4">DSM 44826</strain>
    </source>
</reference>
<dbReference type="Gene3D" id="3.30.930.10">
    <property type="entry name" value="Bira Bifunctional Protein, Domain 2"/>
    <property type="match status" value="1"/>
</dbReference>
<feature type="region of interest" description="Disordered" evidence="1">
    <location>
        <begin position="1"/>
        <end position="30"/>
    </location>
</feature>
<feature type="domain" description="Aminoacyl-transfer RNA synthetases class-II family profile" evidence="2">
    <location>
        <begin position="148"/>
        <end position="297"/>
    </location>
</feature>
<proteinExistence type="predicted"/>
<comment type="caution">
    <text evidence="3">The sequence shown here is derived from an EMBL/GenBank/DDBJ whole genome shotgun (WGS) entry which is preliminary data.</text>
</comment>
<organism evidence="3 4">
    <name type="scientific">Kitasatospora viridis</name>
    <dbReference type="NCBI Taxonomy" id="281105"/>
    <lineage>
        <taxon>Bacteria</taxon>
        <taxon>Bacillati</taxon>
        <taxon>Actinomycetota</taxon>
        <taxon>Actinomycetes</taxon>
        <taxon>Kitasatosporales</taxon>
        <taxon>Streptomycetaceae</taxon>
        <taxon>Kitasatospora</taxon>
    </lineage>
</organism>
<evidence type="ECO:0000256" key="1">
    <source>
        <dbReference type="SAM" id="MobiDB-lite"/>
    </source>
</evidence>
<sequence length="312" mass="33944">MRHVDAWRPPTTRQFRAPGGPMTDDDARPLPTGAPGVQLFPAPFEQVVAGLRAGIAALAADEPFHRLAVAPVIARRTLEQAGYVAAFPQLLGTVHSYQGTPAQWARLAPLVPDGGDWHREQRIGDLVLLPAACYPVHASLAGRELAEPVRFAVEAACFRQELTAETGRLRSFRMAELVTAGTERHCLAWRERWLGRVGDWLAGLGLRPAVEVADDPFFGRSARLYQAAQRMQQLKFELRVELGPGLVQAVASANIHKDHFGEAFGFTAEGAPGQTACTAFGLERIALALLHAHGPRPSQWPDGLRGELGLDR</sequence>
<keyword evidence="4" id="KW-1185">Reference proteome</keyword>
<protein>
    <recommendedName>
        <fullName evidence="2">Aminoacyl-transfer RNA synthetases class-II family profile domain-containing protein</fullName>
    </recommendedName>
</protein>
<evidence type="ECO:0000259" key="2">
    <source>
        <dbReference type="PROSITE" id="PS50862"/>
    </source>
</evidence>
<dbReference type="InterPro" id="IPR006195">
    <property type="entry name" value="aa-tRNA-synth_II"/>
</dbReference>
<accession>A0A561UPS1</accession>
<dbReference type="Proteomes" id="UP000317940">
    <property type="component" value="Unassembled WGS sequence"/>
</dbReference>
<dbReference type="EMBL" id="VIWT01000001">
    <property type="protein sequence ID" value="TWG01362.1"/>
    <property type="molecule type" value="Genomic_DNA"/>
</dbReference>
<gene>
    <name evidence="3" type="ORF">FHX73_115255</name>
</gene>
<dbReference type="PROSITE" id="PS50862">
    <property type="entry name" value="AA_TRNA_LIGASE_II"/>
    <property type="match status" value="1"/>
</dbReference>
<dbReference type="InterPro" id="IPR045864">
    <property type="entry name" value="aa-tRNA-synth_II/BPL/LPL"/>
</dbReference>
<dbReference type="SUPFAM" id="SSF55681">
    <property type="entry name" value="Class II aaRS and biotin synthetases"/>
    <property type="match status" value="1"/>
</dbReference>
<evidence type="ECO:0000313" key="4">
    <source>
        <dbReference type="Proteomes" id="UP000317940"/>
    </source>
</evidence>
<dbReference type="AlphaFoldDB" id="A0A561UPS1"/>
<evidence type="ECO:0000313" key="3">
    <source>
        <dbReference type="EMBL" id="TWG01362.1"/>
    </source>
</evidence>